<gene>
    <name evidence="2" type="ORF">TCARB_1436</name>
</gene>
<evidence type="ECO:0000256" key="1">
    <source>
        <dbReference type="SAM" id="Phobius"/>
    </source>
</evidence>
<name>A0A3G1A6C3_9CREN</name>
<feature type="transmembrane region" description="Helical" evidence="1">
    <location>
        <begin position="50"/>
        <end position="69"/>
    </location>
</feature>
<feature type="transmembrane region" description="Helical" evidence="1">
    <location>
        <begin position="135"/>
        <end position="153"/>
    </location>
</feature>
<accession>A0A3G1A6C3</accession>
<organism evidence="2 3">
    <name type="scientific">Thermofilum adornatum 1505</name>
    <dbReference type="NCBI Taxonomy" id="697581"/>
    <lineage>
        <taxon>Archaea</taxon>
        <taxon>Thermoproteota</taxon>
        <taxon>Thermoprotei</taxon>
        <taxon>Thermofilales</taxon>
        <taxon>Thermofilaceae</taxon>
        <taxon>Thermofilum</taxon>
    </lineage>
</organism>
<dbReference type="GeneID" id="16573000"/>
<dbReference type="KEGG" id="tcb:TCARB_1436"/>
<dbReference type="Proteomes" id="UP000266720">
    <property type="component" value="Chromosome"/>
</dbReference>
<evidence type="ECO:0000313" key="3">
    <source>
        <dbReference type="Proteomes" id="UP000266720"/>
    </source>
</evidence>
<keyword evidence="1" id="KW-1133">Transmembrane helix</keyword>
<proteinExistence type="predicted"/>
<keyword evidence="1" id="KW-0812">Transmembrane</keyword>
<dbReference type="RefSeq" id="WP_148681967.1">
    <property type="nucleotide sequence ID" value="NZ_CP007493.1"/>
</dbReference>
<feature type="transmembrane region" description="Helical" evidence="1">
    <location>
        <begin position="107"/>
        <end position="123"/>
    </location>
</feature>
<evidence type="ECO:0000313" key="2">
    <source>
        <dbReference type="EMBL" id="AJB42482.1"/>
    </source>
</evidence>
<keyword evidence="1" id="KW-0472">Membrane</keyword>
<protein>
    <recommendedName>
        <fullName evidence="4">DUF3488 domain-containing protein</fullName>
    </recommendedName>
</protein>
<dbReference type="EMBL" id="CP007493">
    <property type="protein sequence ID" value="AJB42482.1"/>
    <property type="molecule type" value="Genomic_DNA"/>
</dbReference>
<feature type="transmembrane region" description="Helical" evidence="1">
    <location>
        <begin position="75"/>
        <end position="95"/>
    </location>
</feature>
<dbReference type="STRING" id="697581.TCARB_1436"/>
<reference evidence="3" key="1">
    <citation type="book" date="2010" name="EXTREMOPHILES" publisher="0:0-0">
        <title>Complete genome sequences of ten hyperthermophilic archaea reveal their metabolic capabilities and possible ecological roles.</title>
        <editorList>
            <person name="?"/>
        </editorList>
        <authorList>
            <person name="Ravin N.V."/>
            <person name="Mardanov A.V."/>
            <person name="Bonch-Osmolovskaya E.A."/>
            <person name="Skryabin K.G."/>
        </authorList>
    </citation>
    <scope>NUCLEOTIDE SEQUENCE [LARGE SCALE GENOMIC DNA]</scope>
    <source>
        <strain evidence="3">1505</strain>
    </source>
</reference>
<evidence type="ECO:0008006" key="4">
    <source>
        <dbReference type="Google" id="ProtNLM"/>
    </source>
</evidence>
<dbReference type="AlphaFoldDB" id="A0A3G1A6C3"/>
<sequence>MHMRELFTAIAIFSIVALETVVLVPSLVIQLILILIFTGTLISYFYKSPLLLNVFTSAYCIFLALLGALNYPAGVLFAQIITILIIRDFFEILMYSEVRGVYYLARYYLPFYSVIILIFYLWVSISQELSKRLPIQAIVVATVGIALIYIYAVRSLRRLD</sequence>